<proteinExistence type="predicted"/>
<feature type="domain" description="F-box associated beta-propeller type 1" evidence="1">
    <location>
        <begin position="101"/>
        <end position="284"/>
    </location>
</feature>
<keyword evidence="3" id="KW-1185">Reference proteome</keyword>
<dbReference type="InterPro" id="IPR050796">
    <property type="entry name" value="SCF_F-box_component"/>
</dbReference>
<dbReference type="Proteomes" id="UP001187471">
    <property type="component" value="Unassembled WGS sequence"/>
</dbReference>
<accession>A0AA88RRH7</accession>
<reference evidence="2" key="1">
    <citation type="submission" date="2022-12" db="EMBL/GenBank/DDBJ databases">
        <title>Draft genome assemblies for two species of Escallonia (Escalloniales).</title>
        <authorList>
            <person name="Chanderbali A."/>
            <person name="Dervinis C."/>
            <person name="Anghel I."/>
            <person name="Soltis D."/>
            <person name="Soltis P."/>
            <person name="Zapata F."/>
        </authorList>
    </citation>
    <scope>NUCLEOTIDE SEQUENCE</scope>
    <source>
        <strain evidence="2">UCBG92.1500</strain>
        <tissue evidence="2">Leaf</tissue>
    </source>
</reference>
<organism evidence="2 3">
    <name type="scientific">Escallonia rubra</name>
    <dbReference type="NCBI Taxonomy" id="112253"/>
    <lineage>
        <taxon>Eukaryota</taxon>
        <taxon>Viridiplantae</taxon>
        <taxon>Streptophyta</taxon>
        <taxon>Embryophyta</taxon>
        <taxon>Tracheophyta</taxon>
        <taxon>Spermatophyta</taxon>
        <taxon>Magnoliopsida</taxon>
        <taxon>eudicotyledons</taxon>
        <taxon>Gunneridae</taxon>
        <taxon>Pentapetalae</taxon>
        <taxon>asterids</taxon>
        <taxon>campanulids</taxon>
        <taxon>Escalloniales</taxon>
        <taxon>Escalloniaceae</taxon>
        <taxon>Escallonia</taxon>
    </lineage>
</organism>
<sequence length="413" mass="46883">MKLRYVCKSWYTLISDTSFISTQLSRSWHDNDHTRIINIGERGKICLMPTTWRSFADKPKLERPALRAPRRCTTVGNIGSSNGLICFKLDSDEGDRDIGSFSTIFMWNPLVKIFKVLPPCVFKGDSILGFGYQKPANDYKVVATCYRGRTASRAEVYSLSLDSWKKIDAANLPCNPYGTSVSFNGNIHWLPQELHAEGEGCVVLFKIGEESFGEMVLPDYRPAYPSNQYDMHTQIQVANEELCFLVSHQSKSSLSIMYLDVWVMREYGVADSWIKKFSLVLNDSWRVSSIRLSVNGKIYHYKYHTGNQVRFVVYDPAAADNCYRTVDVFCGRAFRYQVVIFKESLAFMDCQGLKGFYSGTLIAIMFPVFPLLVCSAETGAERDLAEEFDLLLAENNENIIFCSPLKFSINGNS</sequence>
<evidence type="ECO:0000313" key="2">
    <source>
        <dbReference type="EMBL" id="KAK2987680.1"/>
    </source>
</evidence>
<dbReference type="InterPro" id="IPR017451">
    <property type="entry name" value="F-box-assoc_interact_dom"/>
</dbReference>
<dbReference type="AlphaFoldDB" id="A0AA88RRH7"/>
<dbReference type="NCBIfam" id="TIGR01640">
    <property type="entry name" value="F_box_assoc_1"/>
    <property type="match status" value="1"/>
</dbReference>
<dbReference type="PANTHER" id="PTHR31672:SF13">
    <property type="entry name" value="F-BOX PROTEIN CPR30-LIKE"/>
    <property type="match status" value="1"/>
</dbReference>
<dbReference type="PANTHER" id="PTHR31672">
    <property type="entry name" value="BNACNNG10540D PROTEIN"/>
    <property type="match status" value="1"/>
</dbReference>
<gene>
    <name evidence="2" type="ORF">RJ640_028928</name>
</gene>
<name>A0AA88RRH7_9ASTE</name>
<comment type="caution">
    <text evidence="2">The sequence shown here is derived from an EMBL/GenBank/DDBJ whole genome shotgun (WGS) entry which is preliminary data.</text>
</comment>
<dbReference type="Pfam" id="PF07734">
    <property type="entry name" value="FBA_1"/>
    <property type="match status" value="1"/>
</dbReference>
<dbReference type="EMBL" id="JAVXUO010000952">
    <property type="protein sequence ID" value="KAK2987680.1"/>
    <property type="molecule type" value="Genomic_DNA"/>
</dbReference>
<dbReference type="InterPro" id="IPR006527">
    <property type="entry name" value="F-box-assoc_dom_typ1"/>
</dbReference>
<evidence type="ECO:0000313" key="3">
    <source>
        <dbReference type="Proteomes" id="UP001187471"/>
    </source>
</evidence>
<protein>
    <recommendedName>
        <fullName evidence="1">F-box associated beta-propeller type 1 domain-containing protein</fullName>
    </recommendedName>
</protein>
<evidence type="ECO:0000259" key="1">
    <source>
        <dbReference type="Pfam" id="PF07734"/>
    </source>
</evidence>